<dbReference type="Gene3D" id="3.40.50.150">
    <property type="entry name" value="Vaccinia Virus protein VP39"/>
    <property type="match status" value="1"/>
</dbReference>
<feature type="binding site" evidence="4">
    <location>
        <begin position="208"/>
        <end position="209"/>
    </location>
    <ligand>
        <name>S-adenosyl-L-methionine</name>
        <dbReference type="ChEBI" id="CHEBI:59789"/>
    </ligand>
</feature>
<keyword evidence="4" id="KW-0831">Ubiquinone biosynthesis</keyword>
<protein>
    <recommendedName>
        <fullName evidence="4">2-methoxy-6-polyprenyl-1,4-benzoquinol methylase, mitochondrial</fullName>
        <ecNumber evidence="4">2.1.1.201</ecNumber>
    </recommendedName>
    <alternativeName>
        <fullName evidence="4">Ubiquinone biosynthesis methyltransferase COQ5</fullName>
    </alternativeName>
</protein>
<dbReference type="PROSITE" id="PS01183">
    <property type="entry name" value="UBIE_1"/>
    <property type="match status" value="1"/>
</dbReference>
<dbReference type="GO" id="GO:0031314">
    <property type="term" value="C:extrinsic component of mitochondrial inner membrane"/>
    <property type="evidence" value="ECO:0007669"/>
    <property type="project" value="UniProtKB-UniRule"/>
</dbReference>
<dbReference type="STRING" id="3641.A0A061GTG7"/>
<feature type="binding site" evidence="4">
    <location>
        <position position="178"/>
    </location>
    <ligand>
        <name>S-adenosyl-L-methionine</name>
        <dbReference type="ChEBI" id="CHEBI:59789"/>
    </ligand>
</feature>
<dbReference type="PANTHER" id="PTHR43591">
    <property type="entry name" value="METHYLTRANSFERASE"/>
    <property type="match status" value="1"/>
</dbReference>
<comment type="subcellular location">
    <subcellularLocation>
        <location evidence="4">Mitochondrion inner membrane</location>
        <topology evidence="4">Peripheral membrane protein</topology>
        <orientation evidence="4">Matrix side</orientation>
    </subcellularLocation>
</comment>
<keyword evidence="4" id="KW-0496">Mitochondrion</keyword>
<dbReference type="Pfam" id="PF01209">
    <property type="entry name" value="Ubie_methyltran"/>
    <property type="match status" value="2"/>
</dbReference>
<dbReference type="InterPro" id="IPR029063">
    <property type="entry name" value="SAM-dependent_MTases_sf"/>
</dbReference>
<dbReference type="Proteomes" id="UP000026915">
    <property type="component" value="Chromosome 9"/>
</dbReference>
<dbReference type="EMBL" id="CM001887">
    <property type="protein sequence ID" value="EOY32791.1"/>
    <property type="molecule type" value="Genomic_DNA"/>
</dbReference>
<dbReference type="InParanoid" id="A0A061GTG7"/>
<evidence type="ECO:0000313" key="6">
    <source>
        <dbReference type="Proteomes" id="UP000026915"/>
    </source>
</evidence>
<dbReference type="InterPro" id="IPR004033">
    <property type="entry name" value="UbiE/COQ5_MeTrFase"/>
</dbReference>
<reference evidence="5 6" key="1">
    <citation type="journal article" date="2013" name="Genome Biol.">
        <title>The genome sequence of the most widely cultivated cacao type and its use to identify candidate genes regulating pod color.</title>
        <authorList>
            <person name="Motamayor J.C."/>
            <person name="Mockaitis K."/>
            <person name="Schmutz J."/>
            <person name="Haiminen N."/>
            <person name="Iii D.L."/>
            <person name="Cornejo O."/>
            <person name="Findley S.D."/>
            <person name="Zheng P."/>
            <person name="Utro F."/>
            <person name="Royaert S."/>
            <person name="Saski C."/>
            <person name="Jenkins J."/>
            <person name="Podicheti R."/>
            <person name="Zhao M."/>
            <person name="Scheffler B.E."/>
            <person name="Stack J.C."/>
            <person name="Feltus F.A."/>
            <person name="Mustiga G.M."/>
            <person name="Amores F."/>
            <person name="Phillips W."/>
            <person name="Marelli J.P."/>
            <person name="May G.D."/>
            <person name="Shapiro H."/>
            <person name="Ma J."/>
            <person name="Bustamante C.D."/>
            <person name="Schnell R.J."/>
            <person name="Main D."/>
            <person name="Gilbert D."/>
            <person name="Parida L."/>
            <person name="Kuhn D.N."/>
        </authorList>
    </citation>
    <scope>NUCLEOTIDE SEQUENCE [LARGE SCALE GENOMIC DNA]</scope>
    <source>
        <strain evidence="6">cv. Matina 1-6</strain>
    </source>
</reference>
<dbReference type="InterPro" id="IPR023576">
    <property type="entry name" value="UbiE/COQ5_MeTrFase_CS"/>
</dbReference>
<dbReference type="PANTHER" id="PTHR43591:SF24">
    <property type="entry name" value="2-METHOXY-6-POLYPRENYL-1,4-BENZOQUINOL METHYLASE, MITOCHONDRIAL"/>
    <property type="match status" value="1"/>
</dbReference>
<evidence type="ECO:0000256" key="2">
    <source>
        <dbReference type="ARBA" id="ARBA00022679"/>
    </source>
</evidence>
<dbReference type="UniPathway" id="UPA00232"/>
<dbReference type="AlphaFoldDB" id="A0A061GTG7"/>
<name>A0A061GTG7_THECC</name>
<dbReference type="PROSITE" id="PS51608">
    <property type="entry name" value="SAM_MT_UBIE"/>
    <property type="match status" value="1"/>
</dbReference>
<dbReference type="HAMAP" id="MF_01813">
    <property type="entry name" value="MenG_UbiE_methyltr"/>
    <property type="match status" value="1"/>
</dbReference>
<keyword evidence="1 4" id="KW-0489">Methyltransferase</keyword>
<dbReference type="SUPFAM" id="SSF53335">
    <property type="entry name" value="S-adenosyl-L-methionine-dependent methyltransferases"/>
    <property type="match status" value="1"/>
</dbReference>
<evidence type="ECO:0000313" key="5">
    <source>
        <dbReference type="EMBL" id="EOY32791.1"/>
    </source>
</evidence>
<keyword evidence="4" id="KW-0472">Membrane</keyword>
<sequence>MKILLLKDTLSWRLLSGKLRRNFVPLPSSTSLLHSHATSFGFKEVSEEQKSQMVGHVFDSVASKYDLMNDIMSAGLHRLWKDRLASKLNPFPGIKHIDMAGGTGQTRLCRNPVKPLDVHSLENLVKDTFNNPLSSLVDSQLAGDVAFRILDAINRIKSWPMHQLHDDLLEEAQIYVCDINPNMLDVGKKRAMERGFGEDKSLLWLEEDAEALHFGDISMDSYTIACGIRNVTHMEKALAEAYRVLNLGGRFLCLELTRMEIPVIKELYDFYSFTVVPAVGKLVTGDRDSYQYLVESIGSFPPQETFASMLAEAGFKKVEFENLLGGVVAIHSGLEL</sequence>
<dbReference type="OMA" id="HIDMAGG"/>
<comment type="similarity">
    <text evidence="4">Belongs to the class I-like SAM-binding methyltransferase superfamily. MenG/UbiE family.</text>
</comment>
<keyword evidence="4" id="KW-0999">Mitochondrion inner membrane</keyword>
<accession>A0A061GTG7</accession>
<organism evidence="5 6">
    <name type="scientific">Theobroma cacao</name>
    <name type="common">Cacao</name>
    <name type="synonym">Cocoa</name>
    <dbReference type="NCBI Taxonomy" id="3641"/>
    <lineage>
        <taxon>Eukaryota</taxon>
        <taxon>Viridiplantae</taxon>
        <taxon>Streptophyta</taxon>
        <taxon>Embryophyta</taxon>
        <taxon>Tracheophyta</taxon>
        <taxon>Spermatophyta</taxon>
        <taxon>Magnoliopsida</taxon>
        <taxon>eudicotyledons</taxon>
        <taxon>Gunneridae</taxon>
        <taxon>Pentapetalae</taxon>
        <taxon>rosids</taxon>
        <taxon>malvids</taxon>
        <taxon>Malvales</taxon>
        <taxon>Malvaceae</taxon>
        <taxon>Byttnerioideae</taxon>
        <taxon>Theobroma</taxon>
    </lineage>
</organism>
<proteinExistence type="inferred from homology"/>
<comment type="catalytic activity">
    <reaction evidence="4">
        <text>a 2-methoxy-6-(all-trans-polyprenyl)benzene-1,4-diol + S-adenosyl-L-methionine = a 5-methoxy-2-methyl-3-(all-trans-polyprenyl)benzene-1,4-diol + S-adenosyl-L-homocysteine + H(+)</text>
        <dbReference type="Rhea" id="RHEA:28286"/>
        <dbReference type="Rhea" id="RHEA-COMP:10858"/>
        <dbReference type="Rhea" id="RHEA-COMP:10859"/>
        <dbReference type="ChEBI" id="CHEBI:15378"/>
        <dbReference type="ChEBI" id="CHEBI:57856"/>
        <dbReference type="ChEBI" id="CHEBI:59789"/>
        <dbReference type="ChEBI" id="CHEBI:84166"/>
        <dbReference type="ChEBI" id="CHEBI:84167"/>
        <dbReference type="EC" id="2.1.1.201"/>
    </reaction>
</comment>
<dbReference type="NCBIfam" id="TIGR01934">
    <property type="entry name" value="MenG_MenH_UbiE"/>
    <property type="match status" value="1"/>
</dbReference>
<keyword evidence="6" id="KW-1185">Reference proteome</keyword>
<comment type="subunit">
    <text evidence="4">Component of a multi-subunit COQ enzyme complex.</text>
</comment>
<evidence type="ECO:0000256" key="1">
    <source>
        <dbReference type="ARBA" id="ARBA00022603"/>
    </source>
</evidence>
<dbReference type="GO" id="GO:0006744">
    <property type="term" value="P:ubiquinone biosynthetic process"/>
    <property type="evidence" value="ECO:0000318"/>
    <property type="project" value="GO_Central"/>
</dbReference>
<evidence type="ECO:0000256" key="4">
    <source>
        <dbReference type="HAMAP-Rule" id="MF_03191"/>
    </source>
</evidence>
<evidence type="ECO:0000256" key="3">
    <source>
        <dbReference type="ARBA" id="ARBA00022691"/>
    </source>
</evidence>
<gene>
    <name evidence="4" type="primary">COQ5</name>
    <name evidence="5" type="ORF">TCM_040806</name>
</gene>
<dbReference type="CDD" id="cd02440">
    <property type="entry name" value="AdoMet_MTases"/>
    <property type="match status" value="1"/>
</dbReference>
<dbReference type="HOGENOM" id="CLU_037990_0_1_1"/>
<comment type="pathway">
    <text evidence="4">Cofactor biosynthesis; ubiquinone biosynthesis.</text>
</comment>
<dbReference type="EC" id="2.1.1.201" evidence="4"/>
<dbReference type="Gramene" id="EOY32791">
    <property type="protein sequence ID" value="EOY32791"/>
    <property type="gene ID" value="TCM_040806"/>
</dbReference>
<dbReference type="eggNOG" id="KOG1540">
    <property type="taxonomic scope" value="Eukaryota"/>
</dbReference>
<keyword evidence="2 4" id="KW-0808">Transferase</keyword>
<feature type="binding site" evidence="4">
    <location>
        <position position="103"/>
    </location>
    <ligand>
        <name>S-adenosyl-L-methionine</name>
        <dbReference type="ChEBI" id="CHEBI:59789"/>
    </ligand>
</feature>
<comment type="caution">
    <text evidence="4">Lacks conserved residue(s) required for the propagation of feature annotation.</text>
</comment>
<dbReference type="GO" id="GO:0008425">
    <property type="term" value="F:2-methoxy-6-polyprenyl-1,4-benzoquinol methyltransferase activity"/>
    <property type="evidence" value="ECO:0000318"/>
    <property type="project" value="GO_Central"/>
</dbReference>
<dbReference type="GO" id="GO:0032259">
    <property type="term" value="P:methylation"/>
    <property type="evidence" value="ECO:0007669"/>
    <property type="project" value="UniProtKB-KW"/>
</dbReference>
<comment type="function">
    <text evidence="4">Methyltransferase required for the conversion of 2-polyprenyl-6-methoxy-1,4-benzoquinol (DDMQH2) to 2-polyprenyl-3-methyl-6-methoxy-1,4-benzoquinol (DMQH2).</text>
</comment>
<keyword evidence="3 4" id="KW-0949">S-adenosyl-L-methionine</keyword>